<dbReference type="EMBL" id="JZWI01000020">
    <property type="protein sequence ID" value="KLN54939.1"/>
    <property type="molecule type" value="Genomic_DNA"/>
</dbReference>
<dbReference type="InterPro" id="IPR027417">
    <property type="entry name" value="P-loop_NTPase"/>
</dbReference>
<dbReference type="InterPro" id="IPR017871">
    <property type="entry name" value="ABC_transporter-like_CS"/>
</dbReference>
<keyword evidence="2" id="KW-1003">Cell membrane</keyword>
<organism evidence="6 7">
    <name type="scientific">Variovorax paradoxus</name>
    <dbReference type="NCBI Taxonomy" id="34073"/>
    <lineage>
        <taxon>Bacteria</taxon>
        <taxon>Pseudomonadati</taxon>
        <taxon>Pseudomonadota</taxon>
        <taxon>Betaproteobacteria</taxon>
        <taxon>Burkholderiales</taxon>
        <taxon>Comamonadaceae</taxon>
        <taxon>Variovorax</taxon>
    </lineage>
</organism>
<dbReference type="EC" id="3.6.3.31" evidence="6"/>
<gene>
    <name evidence="6" type="primary">potA4</name>
    <name evidence="6" type="ORF">VPARA_39290</name>
</gene>
<name>A0A0H2LXM5_VARPD</name>
<dbReference type="Gene3D" id="2.40.50.100">
    <property type="match status" value="1"/>
</dbReference>
<dbReference type="InterPro" id="IPR013611">
    <property type="entry name" value="Transp-assoc_OB_typ2"/>
</dbReference>
<dbReference type="GO" id="GO:0140359">
    <property type="term" value="F:ABC-type transporter activity"/>
    <property type="evidence" value="ECO:0007669"/>
    <property type="project" value="UniProtKB-ARBA"/>
</dbReference>
<dbReference type="PATRIC" id="fig|34073.19.peg.4023"/>
<dbReference type="SUPFAM" id="SSF50331">
    <property type="entry name" value="MOP-like"/>
    <property type="match status" value="1"/>
</dbReference>
<dbReference type="GO" id="GO:0005524">
    <property type="term" value="F:ATP binding"/>
    <property type="evidence" value="ECO:0007669"/>
    <property type="project" value="UniProtKB-KW"/>
</dbReference>
<evidence type="ECO:0000313" key="6">
    <source>
        <dbReference type="EMBL" id="KLN54939.1"/>
    </source>
</evidence>
<dbReference type="InterPro" id="IPR003439">
    <property type="entry name" value="ABC_transporter-like_ATP-bd"/>
</dbReference>
<evidence type="ECO:0000256" key="4">
    <source>
        <dbReference type="ARBA" id="ARBA00022840"/>
    </source>
</evidence>
<dbReference type="PROSITE" id="PS00211">
    <property type="entry name" value="ABC_TRANSPORTER_1"/>
    <property type="match status" value="1"/>
</dbReference>
<keyword evidence="2" id="KW-0472">Membrane</keyword>
<proteinExistence type="predicted"/>
<reference evidence="6 7" key="1">
    <citation type="submission" date="2015-03" db="EMBL/GenBank/DDBJ databases">
        <title>Genome sequence of Variovorax paradoxus TBEA6.</title>
        <authorList>
            <person name="Poehlein A."/>
            <person name="Schuldes J."/>
            <person name="Wuebbeler J.H."/>
            <person name="Hiessl S."/>
            <person name="Steinbuechel A."/>
            <person name="Daniel R."/>
        </authorList>
    </citation>
    <scope>NUCLEOTIDE SEQUENCE [LARGE SCALE GENOMIC DNA]</scope>
    <source>
        <strain evidence="6 7">TBEA6</strain>
    </source>
</reference>
<dbReference type="FunFam" id="3.40.50.300:FF:000042">
    <property type="entry name" value="Maltose/maltodextrin ABC transporter, ATP-binding protein"/>
    <property type="match status" value="1"/>
</dbReference>
<keyword evidence="3" id="KW-0547">Nucleotide-binding</keyword>
<dbReference type="Pfam" id="PF00005">
    <property type="entry name" value="ABC_tran"/>
    <property type="match status" value="1"/>
</dbReference>
<keyword evidence="1" id="KW-0813">Transport</keyword>
<keyword evidence="4 6" id="KW-0067">ATP-binding</keyword>
<evidence type="ECO:0000313" key="7">
    <source>
        <dbReference type="Proteomes" id="UP000035170"/>
    </source>
</evidence>
<dbReference type="GO" id="GO:0016887">
    <property type="term" value="F:ATP hydrolysis activity"/>
    <property type="evidence" value="ECO:0007669"/>
    <property type="project" value="InterPro"/>
</dbReference>
<dbReference type="RefSeq" id="WP_053063282.1">
    <property type="nucleotide sequence ID" value="NZ_JZWI01000020.1"/>
</dbReference>
<accession>A0A0H2LXM5</accession>
<dbReference type="AlphaFoldDB" id="A0A0H2LXM5"/>
<dbReference type="Proteomes" id="UP000035170">
    <property type="component" value="Unassembled WGS sequence"/>
</dbReference>
<keyword evidence="7" id="KW-1185">Reference proteome</keyword>
<keyword evidence="6" id="KW-0378">Hydrolase</keyword>
<dbReference type="SMART" id="SM00382">
    <property type="entry name" value="AAA"/>
    <property type="match status" value="1"/>
</dbReference>
<comment type="caution">
    <text evidence="6">The sequence shown here is derived from an EMBL/GenBank/DDBJ whole genome shotgun (WGS) entry which is preliminary data.</text>
</comment>
<evidence type="ECO:0000256" key="3">
    <source>
        <dbReference type="ARBA" id="ARBA00022741"/>
    </source>
</evidence>
<dbReference type="Pfam" id="PF08402">
    <property type="entry name" value="TOBE_2"/>
    <property type="match status" value="1"/>
</dbReference>
<sequence length="371" mass="40718">MSEATHARAATGRRTTRVSLDGLRKHFDNAPAPAIAHLDLQTEEGEFISLLGPSGCGKTTTLRCVAGFEFPDEGRVRLNDEDITDLPPEKRDIGMVFQNYALFPHLTVWRNLAFGLEMRGIGKAECRRRIDDVLAMVQLTALAERYPRQLSGGQQQRVALARALVIEPRLLLLDEPLANLDAVLREDMRVFIRELQKRVGITTLYVTHDQSEAMVMSDRVAVMLGGKLLQFDVPEAIYMRPRSVEVARFIGRSNLIEGSVEGLTDEPGPYPTYRVSTALGSVPASHDQPLATGQPVHVTIRPEAIRFRNDGPYAGRVQSAYFLGSTVEHTVQCAGGQGLLVQTSPGRRLDAGAQAAFAFDPGHAWIISAAP</sequence>
<dbReference type="GO" id="GO:0043190">
    <property type="term" value="C:ATP-binding cassette (ABC) transporter complex"/>
    <property type="evidence" value="ECO:0007669"/>
    <property type="project" value="InterPro"/>
</dbReference>
<evidence type="ECO:0000259" key="5">
    <source>
        <dbReference type="PROSITE" id="PS50893"/>
    </source>
</evidence>
<protein>
    <submittedName>
        <fullName evidence="6">Spermidine/putrescine import ATP-binding protein PotA</fullName>
        <ecNumber evidence="6">3.6.3.31</ecNumber>
    </submittedName>
</protein>
<dbReference type="PROSITE" id="PS50893">
    <property type="entry name" value="ABC_TRANSPORTER_2"/>
    <property type="match status" value="1"/>
</dbReference>
<evidence type="ECO:0000256" key="2">
    <source>
        <dbReference type="ARBA" id="ARBA00022475"/>
    </source>
</evidence>
<feature type="domain" description="ABC transporter" evidence="5">
    <location>
        <begin position="18"/>
        <end position="250"/>
    </location>
</feature>
<dbReference type="SUPFAM" id="SSF52540">
    <property type="entry name" value="P-loop containing nucleoside triphosphate hydrolases"/>
    <property type="match status" value="1"/>
</dbReference>
<evidence type="ECO:0000256" key="1">
    <source>
        <dbReference type="ARBA" id="ARBA00022448"/>
    </source>
</evidence>
<dbReference type="InterPro" id="IPR050093">
    <property type="entry name" value="ABC_SmlMolc_Importer"/>
</dbReference>
<dbReference type="InterPro" id="IPR008995">
    <property type="entry name" value="Mo/tungstate-bd_C_term_dom"/>
</dbReference>
<dbReference type="PANTHER" id="PTHR42781">
    <property type="entry name" value="SPERMIDINE/PUTRESCINE IMPORT ATP-BINDING PROTEIN POTA"/>
    <property type="match status" value="1"/>
</dbReference>
<dbReference type="PANTHER" id="PTHR42781:SF4">
    <property type="entry name" value="SPERMIDINE_PUTRESCINE IMPORT ATP-BINDING PROTEIN POTA"/>
    <property type="match status" value="1"/>
</dbReference>
<dbReference type="Gene3D" id="3.40.50.300">
    <property type="entry name" value="P-loop containing nucleotide triphosphate hydrolases"/>
    <property type="match status" value="1"/>
</dbReference>
<dbReference type="InterPro" id="IPR003593">
    <property type="entry name" value="AAA+_ATPase"/>
</dbReference>